<evidence type="ECO:0000256" key="2">
    <source>
        <dbReference type="ARBA" id="ARBA00022801"/>
    </source>
</evidence>
<dbReference type="InterPro" id="IPR002053">
    <property type="entry name" value="Glyco_hydro_25"/>
</dbReference>
<dbReference type="SUPFAM" id="SSF51445">
    <property type="entry name" value="(Trans)glycosidases"/>
    <property type="match status" value="1"/>
</dbReference>
<dbReference type="Pfam" id="PF01183">
    <property type="entry name" value="Glyco_hydro_25"/>
    <property type="match status" value="1"/>
</dbReference>
<organism evidence="5 6">
    <name type="scientific">Rudanella paleaurantiibacter</name>
    <dbReference type="NCBI Taxonomy" id="2614655"/>
    <lineage>
        <taxon>Bacteria</taxon>
        <taxon>Pseudomonadati</taxon>
        <taxon>Bacteroidota</taxon>
        <taxon>Cytophagia</taxon>
        <taxon>Cytophagales</taxon>
        <taxon>Cytophagaceae</taxon>
        <taxon>Rudanella</taxon>
    </lineage>
</organism>
<dbReference type="InterPro" id="IPR008270">
    <property type="entry name" value="Glyco_hydro_25_AS"/>
</dbReference>
<reference evidence="5 6" key="1">
    <citation type="submission" date="2019-10" db="EMBL/GenBank/DDBJ databases">
        <title>Rudanella paleaurantiibacter sp. nov., isolated from sludge.</title>
        <authorList>
            <person name="Xu S.Q."/>
        </authorList>
    </citation>
    <scope>NUCLEOTIDE SEQUENCE [LARGE SCALE GENOMIC DNA]</scope>
    <source>
        <strain evidence="5 6">HX-22-17</strain>
    </source>
</reference>
<dbReference type="EMBL" id="WELI01000003">
    <property type="protein sequence ID" value="KAB7731498.1"/>
    <property type="molecule type" value="Genomic_DNA"/>
</dbReference>
<evidence type="ECO:0000313" key="6">
    <source>
        <dbReference type="Proteomes" id="UP000488299"/>
    </source>
</evidence>
<dbReference type="PANTHER" id="PTHR34135">
    <property type="entry name" value="LYSOZYME"/>
    <property type="match status" value="1"/>
</dbReference>
<protein>
    <recommendedName>
        <fullName evidence="4">Lysozyme</fullName>
        <ecNumber evidence="4">3.2.1.17</ecNumber>
    </recommendedName>
</protein>
<dbReference type="PANTHER" id="PTHR34135:SF2">
    <property type="entry name" value="LYSOZYME"/>
    <property type="match status" value="1"/>
</dbReference>
<dbReference type="GO" id="GO:0016052">
    <property type="term" value="P:carbohydrate catabolic process"/>
    <property type="evidence" value="ECO:0007669"/>
    <property type="project" value="TreeGrafter"/>
</dbReference>
<keyword evidence="2 4" id="KW-0378">Hydrolase</keyword>
<dbReference type="Gene3D" id="3.20.20.80">
    <property type="entry name" value="Glycosidases"/>
    <property type="match status" value="1"/>
</dbReference>
<dbReference type="EC" id="3.2.1.17" evidence="4"/>
<dbReference type="GO" id="GO:0003796">
    <property type="term" value="F:lysozyme activity"/>
    <property type="evidence" value="ECO:0007669"/>
    <property type="project" value="UniProtKB-EC"/>
</dbReference>
<dbReference type="PROSITE" id="PS00953">
    <property type="entry name" value="GLYCOSYL_HYDROL_F25_1"/>
    <property type="match status" value="1"/>
</dbReference>
<comment type="caution">
    <text evidence="5">The sequence shown here is derived from an EMBL/GenBank/DDBJ whole genome shotgun (WGS) entry which is preliminary data.</text>
</comment>
<dbReference type="PROSITE" id="PS51904">
    <property type="entry name" value="GLYCOSYL_HYDROL_F25_2"/>
    <property type="match status" value="1"/>
</dbReference>
<evidence type="ECO:0000256" key="3">
    <source>
        <dbReference type="ARBA" id="ARBA00023295"/>
    </source>
</evidence>
<gene>
    <name evidence="5" type="ORF">F5984_09450</name>
</gene>
<evidence type="ECO:0000313" key="5">
    <source>
        <dbReference type="EMBL" id="KAB7731498.1"/>
    </source>
</evidence>
<proteinExistence type="inferred from homology"/>
<evidence type="ECO:0000256" key="1">
    <source>
        <dbReference type="ARBA" id="ARBA00010646"/>
    </source>
</evidence>
<comment type="catalytic activity">
    <reaction evidence="4">
        <text>Hydrolysis of (1-&gt;4)-beta-linkages between N-acetylmuramic acid and N-acetyl-D-glucosamine residues in a peptidoglycan and between N-acetyl-D-glucosamine residues in chitodextrins.</text>
        <dbReference type="EC" id="3.2.1.17"/>
    </reaction>
</comment>
<dbReference type="AlphaFoldDB" id="A0A7J5U152"/>
<name>A0A7J5U152_9BACT</name>
<dbReference type="InterPro" id="IPR017853">
    <property type="entry name" value="GH"/>
</dbReference>
<evidence type="ECO:0000256" key="4">
    <source>
        <dbReference type="RuleBase" id="RU361176"/>
    </source>
</evidence>
<dbReference type="SMART" id="SM00641">
    <property type="entry name" value="Glyco_25"/>
    <property type="match status" value="1"/>
</dbReference>
<accession>A0A7J5U152</accession>
<dbReference type="GO" id="GO:0009253">
    <property type="term" value="P:peptidoglycan catabolic process"/>
    <property type="evidence" value="ECO:0007669"/>
    <property type="project" value="InterPro"/>
</dbReference>
<keyword evidence="3 4" id="KW-0326">Glycosidase</keyword>
<keyword evidence="6" id="KW-1185">Reference proteome</keyword>
<dbReference type="InterPro" id="IPR018077">
    <property type="entry name" value="Glyco_hydro_fam25_subgr"/>
</dbReference>
<dbReference type="GO" id="GO:0016998">
    <property type="term" value="P:cell wall macromolecule catabolic process"/>
    <property type="evidence" value="ECO:0007669"/>
    <property type="project" value="InterPro"/>
</dbReference>
<comment type="similarity">
    <text evidence="1 4">Belongs to the glycosyl hydrolase 25 family.</text>
</comment>
<sequence>MHYTMHGFDVSKHNGRIDWKRAARMESEGVRMRFVYIKATEGATLADKQFAQNWKGAGKVGLPRGAYHFYHPTRDPHKQVQNFIKQVTLKPGDLAPALDFEVVNGVGEQKLIADMQIWLDEIEEHYGIRPVIYTNGSLYKRYIKGNFDKYPLWIADYSNTHLNDYNPDKLYIWQHSQSGWVKGIRGPVDINTFVVDSIRLAELRL</sequence>
<dbReference type="Proteomes" id="UP000488299">
    <property type="component" value="Unassembled WGS sequence"/>
</dbReference>